<dbReference type="AlphaFoldDB" id="A0A0C3KSH7"/>
<reference evidence="2 3" key="1">
    <citation type="submission" date="2014-04" db="EMBL/GenBank/DDBJ databases">
        <authorList>
            <consortium name="DOE Joint Genome Institute"/>
            <person name="Kuo A."/>
            <person name="Girlanda M."/>
            <person name="Perotto S."/>
            <person name="Kohler A."/>
            <person name="Nagy L.G."/>
            <person name="Floudas D."/>
            <person name="Copeland A."/>
            <person name="Barry K.W."/>
            <person name="Cichocki N."/>
            <person name="Veneault-Fourrey C."/>
            <person name="LaButti K."/>
            <person name="Lindquist E.A."/>
            <person name="Lipzen A."/>
            <person name="Lundell T."/>
            <person name="Morin E."/>
            <person name="Murat C."/>
            <person name="Sun H."/>
            <person name="Tunlid A."/>
            <person name="Henrissat B."/>
            <person name="Grigoriev I.V."/>
            <person name="Hibbett D.S."/>
            <person name="Martin F."/>
            <person name="Nordberg H.P."/>
            <person name="Cantor M.N."/>
            <person name="Hua S.X."/>
        </authorList>
    </citation>
    <scope>NUCLEOTIDE SEQUENCE [LARGE SCALE GENOMIC DNA]</scope>
    <source>
        <strain evidence="2 3">MUT 4182</strain>
    </source>
</reference>
<keyword evidence="3" id="KW-1185">Reference proteome</keyword>
<evidence type="ECO:0000313" key="3">
    <source>
        <dbReference type="Proteomes" id="UP000054248"/>
    </source>
</evidence>
<feature type="region of interest" description="Disordered" evidence="1">
    <location>
        <begin position="20"/>
        <end position="40"/>
    </location>
</feature>
<dbReference type="EMBL" id="KN823062">
    <property type="protein sequence ID" value="KIO24398.1"/>
    <property type="molecule type" value="Genomic_DNA"/>
</dbReference>
<sequence length="92" mass="9996">MRSRTTTVDSSALSDVSAVAGRDVDLERDPGDAGDQQPNMRAQTNFMPELFVPLVCGIPPVSFVITRRPGSVLNYIQCAIAYRLLSALKSLQ</sequence>
<name>A0A0C3KSH7_9AGAM</name>
<evidence type="ECO:0000256" key="1">
    <source>
        <dbReference type="SAM" id="MobiDB-lite"/>
    </source>
</evidence>
<dbReference type="HOGENOM" id="CLU_2414905_0_0_1"/>
<protein>
    <submittedName>
        <fullName evidence="2">Uncharacterized protein</fullName>
    </submittedName>
</protein>
<accession>A0A0C3KSH7</accession>
<evidence type="ECO:0000313" key="2">
    <source>
        <dbReference type="EMBL" id="KIO24398.1"/>
    </source>
</evidence>
<proteinExistence type="predicted"/>
<dbReference type="Proteomes" id="UP000054248">
    <property type="component" value="Unassembled WGS sequence"/>
</dbReference>
<gene>
    <name evidence="2" type="ORF">M407DRAFT_244472</name>
</gene>
<reference evidence="3" key="2">
    <citation type="submission" date="2015-01" db="EMBL/GenBank/DDBJ databases">
        <title>Evolutionary Origins and Diversification of the Mycorrhizal Mutualists.</title>
        <authorList>
            <consortium name="DOE Joint Genome Institute"/>
            <consortium name="Mycorrhizal Genomics Consortium"/>
            <person name="Kohler A."/>
            <person name="Kuo A."/>
            <person name="Nagy L.G."/>
            <person name="Floudas D."/>
            <person name="Copeland A."/>
            <person name="Barry K.W."/>
            <person name="Cichocki N."/>
            <person name="Veneault-Fourrey C."/>
            <person name="LaButti K."/>
            <person name="Lindquist E.A."/>
            <person name="Lipzen A."/>
            <person name="Lundell T."/>
            <person name="Morin E."/>
            <person name="Murat C."/>
            <person name="Riley R."/>
            <person name="Ohm R."/>
            <person name="Sun H."/>
            <person name="Tunlid A."/>
            <person name="Henrissat B."/>
            <person name="Grigoriev I.V."/>
            <person name="Hibbett D.S."/>
            <person name="Martin F."/>
        </authorList>
    </citation>
    <scope>NUCLEOTIDE SEQUENCE [LARGE SCALE GENOMIC DNA]</scope>
    <source>
        <strain evidence="3">MUT 4182</strain>
    </source>
</reference>
<feature type="compositionally biased region" description="Basic and acidic residues" evidence="1">
    <location>
        <begin position="22"/>
        <end position="31"/>
    </location>
</feature>
<organism evidence="2 3">
    <name type="scientific">Tulasnella calospora MUT 4182</name>
    <dbReference type="NCBI Taxonomy" id="1051891"/>
    <lineage>
        <taxon>Eukaryota</taxon>
        <taxon>Fungi</taxon>
        <taxon>Dikarya</taxon>
        <taxon>Basidiomycota</taxon>
        <taxon>Agaricomycotina</taxon>
        <taxon>Agaricomycetes</taxon>
        <taxon>Cantharellales</taxon>
        <taxon>Tulasnellaceae</taxon>
        <taxon>Tulasnella</taxon>
    </lineage>
</organism>